<reference evidence="2 3" key="1">
    <citation type="submission" date="2014-04" db="EMBL/GenBank/DDBJ databases">
        <authorList>
            <consortium name="DOE Joint Genome Institute"/>
            <person name="Kuo A."/>
            <person name="Ruytinx J."/>
            <person name="Rineau F."/>
            <person name="Colpaert J."/>
            <person name="Kohler A."/>
            <person name="Nagy L.G."/>
            <person name="Floudas D."/>
            <person name="Copeland A."/>
            <person name="Barry K.W."/>
            <person name="Cichocki N."/>
            <person name="Veneault-Fourrey C."/>
            <person name="LaButti K."/>
            <person name="Lindquist E.A."/>
            <person name="Lipzen A."/>
            <person name="Lundell T."/>
            <person name="Morin E."/>
            <person name="Murat C."/>
            <person name="Sun H."/>
            <person name="Tunlid A."/>
            <person name="Henrissat B."/>
            <person name="Grigoriev I.V."/>
            <person name="Hibbett D.S."/>
            <person name="Martin F."/>
            <person name="Nordberg H.P."/>
            <person name="Cantor M.N."/>
            <person name="Hua S.X."/>
        </authorList>
    </citation>
    <scope>NUCLEOTIDE SEQUENCE [LARGE SCALE GENOMIC DNA]</scope>
    <source>
        <strain evidence="2 3">UH-Slu-Lm8-n1</strain>
    </source>
</reference>
<organism evidence="2 3">
    <name type="scientific">Suillus luteus UH-Slu-Lm8-n1</name>
    <dbReference type="NCBI Taxonomy" id="930992"/>
    <lineage>
        <taxon>Eukaryota</taxon>
        <taxon>Fungi</taxon>
        <taxon>Dikarya</taxon>
        <taxon>Basidiomycota</taxon>
        <taxon>Agaricomycotina</taxon>
        <taxon>Agaricomycetes</taxon>
        <taxon>Agaricomycetidae</taxon>
        <taxon>Boletales</taxon>
        <taxon>Suillineae</taxon>
        <taxon>Suillaceae</taxon>
        <taxon>Suillus</taxon>
    </lineage>
</organism>
<feature type="region of interest" description="Disordered" evidence="1">
    <location>
        <begin position="27"/>
        <end position="46"/>
    </location>
</feature>
<keyword evidence="3" id="KW-1185">Reference proteome</keyword>
<proteinExistence type="predicted"/>
<evidence type="ECO:0000313" key="2">
    <source>
        <dbReference type="EMBL" id="KIK43740.1"/>
    </source>
</evidence>
<evidence type="ECO:0000313" key="3">
    <source>
        <dbReference type="Proteomes" id="UP000054485"/>
    </source>
</evidence>
<dbReference type="AlphaFoldDB" id="A0A0D0A1B8"/>
<sequence length="100" mass="11496">MNTGYQQQMLNKAIDPRQLNRTCATTAFQSPPRPEAGSFPHVIDTSLPERPQSTRFGWYHYIRYHEAQEAKRRVSRSFLALELACGIDQTHSAVKPLHRS</sequence>
<dbReference type="EMBL" id="KN835205">
    <property type="protein sequence ID" value="KIK43740.1"/>
    <property type="molecule type" value="Genomic_DNA"/>
</dbReference>
<dbReference type="HOGENOM" id="CLU_2307927_0_0_1"/>
<dbReference type="Proteomes" id="UP000054485">
    <property type="component" value="Unassembled WGS sequence"/>
</dbReference>
<gene>
    <name evidence="2" type="ORF">CY34DRAFT_684866</name>
</gene>
<accession>A0A0D0A1B8</accession>
<evidence type="ECO:0000256" key="1">
    <source>
        <dbReference type="SAM" id="MobiDB-lite"/>
    </source>
</evidence>
<dbReference type="InParanoid" id="A0A0D0A1B8"/>
<name>A0A0D0A1B8_9AGAM</name>
<reference evidence="3" key="2">
    <citation type="submission" date="2015-01" db="EMBL/GenBank/DDBJ databases">
        <title>Evolutionary Origins and Diversification of the Mycorrhizal Mutualists.</title>
        <authorList>
            <consortium name="DOE Joint Genome Institute"/>
            <consortium name="Mycorrhizal Genomics Consortium"/>
            <person name="Kohler A."/>
            <person name="Kuo A."/>
            <person name="Nagy L.G."/>
            <person name="Floudas D."/>
            <person name="Copeland A."/>
            <person name="Barry K.W."/>
            <person name="Cichocki N."/>
            <person name="Veneault-Fourrey C."/>
            <person name="LaButti K."/>
            <person name="Lindquist E.A."/>
            <person name="Lipzen A."/>
            <person name="Lundell T."/>
            <person name="Morin E."/>
            <person name="Murat C."/>
            <person name="Riley R."/>
            <person name="Ohm R."/>
            <person name="Sun H."/>
            <person name="Tunlid A."/>
            <person name="Henrissat B."/>
            <person name="Grigoriev I.V."/>
            <person name="Hibbett D.S."/>
            <person name="Martin F."/>
        </authorList>
    </citation>
    <scope>NUCLEOTIDE SEQUENCE [LARGE SCALE GENOMIC DNA]</scope>
    <source>
        <strain evidence="3">UH-Slu-Lm8-n1</strain>
    </source>
</reference>
<protein>
    <submittedName>
        <fullName evidence="2">Unplaced genomic scaffold CY34scaffold_74, whole genome shotgun sequence</fullName>
    </submittedName>
</protein>